<keyword evidence="2" id="KW-1185">Reference proteome</keyword>
<dbReference type="RefSeq" id="WP_175104236.1">
    <property type="nucleotide sequence ID" value="NZ_CADIKM010000005.1"/>
</dbReference>
<sequence length="101" mass="11477">MRPLQLIDDAVDKATSLYGRYCKRNSYLFDQPSRYSSDVEEVSCQQYVVLRSGSDLLAAYRINRESGRLRMVATEKVPKSILRTTAAPAKWFPDVVVGTEK</sequence>
<dbReference type="EMBL" id="CADIKM010000005">
    <property type="protein sequence ID" value="CAB3783395.1"/>
    <property type="molecule type" value="Genomic_DNA"/>
</dbReference>
<name>A0A6S7B069_9BURK</name>
<accession>A0A6S7B069</accession>
<evidence type="ECO:0000313" key="2">
    <source>
        <dbReference type="Proteomes" id="UP000494115"/>
    </source>
</evidence>
<gene>
    <name evidence="1" type="ORF">LMG28138_01631</name>
</gene>
<proteinExistence type="predicted"/>
<protein>
    <submittedName>
        <fullName evidence="1">Uncharacterized protein</fullName>
    </submittedName>
</protein>
<organism evidence="1 2">
    <name type="scientific">Pararobbsia alpina</name>
    <dbReference type="NCBI Taxonomy" id="621374"/>
    <lineage>
        <taxon>Bacteria</taxon>
        <taxon>Pseudomonadati</taxon>
        <taxon>Pseudomonadota</taxon>
        <taxon>Betaproteobacteria</taxon>
        <taxon>Burkholderiales</taxon>
        <taxon>Burkholderiaceae</taxon>
        <taxon>Pararobbsia</taxon>
    </lineage>
</organism>
<dbReference type="AlphaFoldDB" id="A0A6S7B069"/>
<evidence type="ECO:0000313" key="1">
    <source>
        <dbReference type="EMBL" id="CAB3783395.1"/>
    </source>
</evidence>
<reference evidence="1 2" key="1">
    <citation type="submission" date="2020-04" db="EMBL/GenBank/DDBJ databases">
        <authorList>
            <person name="De Canck E."/>
        </authorList>
    </citation>
    <scope>NUCLEOTIDE SEQUENCE [LARGE SCALE GENOMIC DNA]</scope>
    <source>
        <strain evidence="1 2">LMG 28138</strain>
    </source>
</reference>
<dbReference type="Proteomes" id="UP000494115">
    <property type="component" value="Unassembled WGS sequence"/>
</dbReference>